<dbReference type="EMBL" id="CP014845">
    <property type="protein sequence ID" value="AMR81867.1"/>
    <property type="molecule type" value="Genomic_DNA"/>
</dbReference>
<dbReference type="KEGG" id="cnan:A2G96_29415"/>
<reference evidence="1 2" key="1">
    <citation type="submission" date="2016-03" db="EMBL/GenBank/DDBJ databases">
        <title>Complete genome sequence of a novel chlorpyrifos degrading bacterium, Cupriavidus nantongensis sp. X1.</title>
        <authorList>
            <person name="Fang L."/>
        </authorList>
    </citation>
    <scope>NUCLEOTIDE SEQUENCE [LARGE SCALE GENOMIC DNA]</scope>
    <source>
        <strain evidence="1 2">X1</strain>
    </source>
</reference>
<dbReference type="OrthoDB" id="8962596at2"/>
<sequence length="207" mass="23107">MANFHALRLPAPALPRALGLRIDVELAPAEIERELDDLHGRIGRPGDRLHAMPALPAGAPGLRLRYREADGEYYVYVEDVMQRRLAGYTVFNRLIEVGRRADPWVRAPHSKFAPAYQRRGLARALYRWALDGGLCLLSGARQSAGAHALWQALAPDYAMGYVDLRSKTLTWLGDAVDAATRDGLHTRMLLLGRGWTLEAFMARTGMY</sequence>
<evidence type="ECO:0000313" key="2">
    <source>
        <dbReference type="Proteomes" id="UP000075238"/>
    </source>
</evidence>
<dbReference type="RefSeq" id="WP_062803656.1">
    <property type="nucleotide sequence ID" value="NZ_CP014845.1"/>
</dbReference>
<name>A0A142JUV5_9BURK</name>
<proteinExistence type="predicted"/>
<dbReference type="AlphaFoldDB" id="A0A142JUV5"/>
<gene>
    <name evidence="1" type="ORF">A2G96_29415</name>
</gene>
<dbReference type="Proteomes" id="UP000075238">
    <property type="component" value="Chromosome 2"/>
</dbReference>
<accession>A0A142JUV5</accession>
<keyword evidence="2" id="KW-1185">Reference proteome</keyword>
<evidence type="ECO:0000313" key="1">
    <source>
        <dbReference type="EMBL" id="AMR81867.1"/>
    </source>
</evidence>
<evidence type="ECO:0008006" key="3">
    <source>
        <dbReference type="Google" id="ProtNLM"/>
    </source>
</evidence>
<protein>
    <recommendedName>
        <fullName evidence="3">N-acetyltransferase</fullName>
    </recommendedName>
</protein>
<dbReference type="SUPFAM" id="SSF55729">
    <property type="entry name" value="Acyl-CoA N-acyltransferases (Nat)"/>
    <property type="match status" value="1"/>
</dbReference>
<dbReference type="InterPro" id="IPR016181">
    <property type="entry name" value="Acyl_CoA_acyltransferase"/>
</dbReference>
<organism evidence="1 2">
    <name type="scientific">Cupriavidus nantongensis</name>
    <dbReference type="NCBI Taxonomy" id="1796606"/>
    <lineage>
        <taxon>Bacteria</taxon>
        <taxon>Pseudomonadati</taxon>
        <taxon>Pseudomonadota</taxon>
        <taxon>Betaproteobacteria</taxon>
        <taxon>Burkholderiales</taxon>
        <taxon>Burkholderiaceae</taxon>
        <taxon>Cupriavidus</taxon>
    </lineage>
</organism>